<organism evidence="2 3">
    <name type="scientific">Seinonella peptonophila</name>
    <dbReference type="NCBI Taxonomy" id="112248"/>
    <lineage>
        <taxon>Bacteria</taxon>
        <taxon>Bacillati</taxon>
        <taxon>Bacillota</taxon>
        <taxon>Bacilli</taxon>
        <taxon>Bacillales</taxon>
        <taxon>Thermoactinomycetaceae</taxon>
        <taxon>Seinonella</taxon>
    </lineage>
</organism>
<dbReference type="PANTHER" id="PTHR14911:SF13">
    <property type="entry name" value="TRNA (GUANINE(6)-N2)-METHYLTRANSFERASE THUMP3"/>
    <property type="match status" value="1"/>
</dbReference>
<dbReference type="GO" id="GO:0016423">
    <property type="term" value="F:tRNA (guanine) methyltransferase activity"/>
    <property type="evidence" value="ECO:0007669"/>
    <property type="project" value="TreeGrafter"/>
</dbReference>
<accession>A0A1M4WDM9</accession>
<dbReference type="GO" id="GO:0030488">
    <property type="term" value="P:tRNA methylation"/>
    <property type="evidence" value="ECO:0007669"/>
    <property type="project" value="TreeGrafter"/>
</dbReference>
<dbReference type="InterPro" id="IPR000241">
    <property type="entry name" value="RlmKL-like_Mtase"/>
</dbReference>
<keyword evidence="3" id="KW-1185">Reference proteome</keyword>
<dbReference type="InterPro" id="IPR011989">
    <property type="entry name" value="ARM-like"/>
</dbReference>
<evidence type="ECO:0000313" key="3">
    <source>
        <dbReference type="Proteomes" id="UP000184476"/>
    </source>
</evidence>
<dbReference type="Proteomes" id="UP000184476">
    <property type="component" value="Unassembled WGS sequence"/>
</dbReference>
<reference evidence="2 3" key="1">
    <citation type="submission" date="2016-11" db="EMBL/GenBank/DDBJ databases">
        <authorList>
            <person name="Jaros S."/>
            <person name="Januszkiewicz K."/>
            <person name="Wedrychowicz H."/>
        </authorList>
    </citation>
    <scope>NUCLEOTIDE SEQUENCE [LARGE SCALE GENOMIC DNA]</scope>
    <source>
        <strain evidence="2 3">DSM 44666</strain>
    </source>
</reference>
<dbReference type="InterPro" id="IPR029063">
    <property type="entry name" value="SAM-dependent_MTases_sf"/>
</dbReference>
<dbReference type="Pfam" id="PF01170">
    <property type="entry name" value="UPF0020"/>
    <property type="match status" value="1"/>
</dbReference>
<proteinExistence type="predicted"/>
<dbReference type="Gene3D" id="1.25.10.10">
    <property type="entry name" value="Leucine-rich Repeat Variant"/>
    <property type="match status" value="1"/>
</dbReference>
<name>A0A1M4WDM9_9BACL</name>
<dbReference type="PANTHER" id="PTHR14911">
    <property type="entry name" value="THUMP DOMAIN-CONTAINING"/>
    <property type="match status" value="1"/>
</dbReference>
<gene>
    <name evidence="2" type="ORF">SAMN05444392_103173</name>
</gene>
<feature type="domain" description="Ribosomal RNA large subunit methyltransferase K/L-like methyltransferase" evidence="1">
    <location>
        <begin position="431"/>
        <end position="577"/>
    </location>
</feature>
<dbReference type="AlphaFoldDB" id="A0A1M4WDM9"/>
<dbReference type="STRING" id="112248.SAMN05444392_103173"/>
<sequence length="608" mass="69453">MQQAEQLFQIFVKLAKNEGHSRAKYVRQLSAAPSAVQDDVIKRAVQSRDAQLRRTAYAVIGEWGNLRFADHLCHGLDDAKASVVQMAVWAVGKCKWHKALPKLTGLIRRKFGFKVIKTIIWTLGELKDIEVTPILCDLLIDANVRQVEGILVSGLKLGYTSFREIILALDCQYHSVQTALRNMTQSNQKMRAVLLRMAKNEKDQEVTQALVQILPYTTFYEHEYHQLLQQTYEPLRLAVFHSIGTSALPIAIKKAFLLNSLNDPSNRLVLQSLEQLKTMLTDSIVRKQFQNVATTHLSPKIRHQAQAYLRHADQLQQLKQQKIDQGHFLLETLPGLESFVQEEAILKKIPFNVKTMGNGWLEIEWETTVSLDELRKLHTISRICGIDKVWRKHENIESLKEAINPFERITIDGQVFEVITLFQEKQMLRPRRTLHATSLDWRVARAMVLISKPTPRDVVVDPTCGSGTLLMDRAAFGLYERLLGGDQDESSVCLAKQNLRPFHDVTIQQWDARSISIDEQCVSTILANLPFGRRVGDHEANLRLYPQLVKEIVRLLQVGGRAVLLTQESKLMHDVLKPYLQQLMIELDHKVEMGGLTPHIFCLRRIDG</sequence>
<protein>
    <submittedName>
        <fullName evidence="2">HEAT repeat-containing protein</fullName>
    </submittedName>
</protein>
<dbReference type="EMBL" id="FQVL01000003">
    <property type="protein sequence ID" value="SHE79391.1"/>
    <property type="molecule type" value="Genomic_DNA"/>
</dbReference>
<evidence type="ECO:0000259" key="1">
    <source>
        <dbReference type="Pfam" id="PF01170"/>
    </source>
</evidence>
<dbReference type="SUPFAM" id="SSF53335">
    <property type="entry name" value="S-adenosyl-L-methionine-dependent methyltransferases"/>
    <property type="match status" value="1"/>
</dbReference>
<dbReference type="RefSeq" id="WP_073154267.1">
    <property type="nucleotide sequence ID" value="NZ_FQVL01000003.1"/>
</dbReference>
<dbReference type="SUPFAM" id="SSF48371">
    <property type="entry name" value="ARM repeat"/>
    <property type="match status" value="1"/>
</dbReference>
<dbReference type="InterPro" id="IPR016024">
    <property type="entry name" value="ARM-type_fold"/>
</dbReference>
<evidence type="ECO:0000313" key="2">
    <source>
        <dbReference type="EMBL" id="SHE79391.1"/>
    </source>
</evidence>
<dbReference type="Gene3D" id="3.40.50.150">
    <property type="entry name" value="Vaccinia Virus protein VP39"/>
    <property type="match status" value="1"/>
</dbReference>